<protein>
    <submittedName>
        <fullName evidence="1">Uncharacterized protein</fullName>
    </submittedName>
</protein>
<name>W9RST1_9ROSA</name>
<evidence type="ECO:0000313" key="1">
    <source>
        <dbReference type="EMBL" id="EXC06706.1"/>
    </source>
</evidence>
<evidence type="ECO:0000313" key="2">
    <source>
        <dbReference type="Proteomes" id="UP000030645"/>
    </source>
</evidence>
<organism evidence="1 2">
    <name type="scientific">Morus notabilis</name>
    <dbReference type="NCBI Taxonomy" id="981085"/>
    <lineage>
        <taxon>Eukaryota</taxon>
        <taxon>Viridiplantae</taxon>
        <taxon>Streptophyta</taxon>
        <taxon>Embryophyta</taxon>
        <taxon>Tracheophyta</taxon>
        <taxon>Spermatophyta</taxon>
        <taxon>Magnoliopsida</taxon>
        <taxon>eudicotyledons</taxon>
        <taxon>Gunneridae</taxon>
        <taxon>Pentapetalae</taxon>
        <taxon>rosids</taxon>
        <taxon>fabids</taxon>
        <taxon>Rosales</taxon>
        <taxon>Moraceae</taxon>
        <taxon>Moreae</taxon>
        <taxon>Morus</taxon>
    </lineage>
</organism>
<gene>
    <name evidence="1" type="ORF">L484_021544</name>
</gene>
<reference evidence="2" key="1">
    <citation type="submission" date="2013-01" db="EMBL/GenBank/DDBJ databases">
        <title>Draft Genome Sequence of a Mulberry Tree, Morus notabilis C.K. Schneid.</title>
        <authorList>
            <person name="He N."/>
            <person name="Zhao S."/>
        </authorList>
    </citation>
    <scope>NUCLEOTIDE SEQUENCE</scope>
</reference>
<dbReference type="Proteomes" id="UP000030645">
    <property type="component" value="Unassembled WGS sequence"/>
</dbReference>
<proteinExistence type="predicted"/>
<sequence length="79" mass="9012">MRWRMQPIKEEGETLLINQPIYMYADVDADVDADTDVDTDADANVDADAYTHAHANANTKAQHGPINEKREYKKCRECN</sequence>
<dbReference type="AlphaFoldDB" id="W9RST1"/>
<dbReference type="EMBL" id="KE345565">
    <property type="protein sequence ID" value="EXC06706.1"/>
    <property type="molecule type" value="Genomic_DNA"/>
</dbReference>
<accession>W9RST1</accession>
<keyword evidence="2" id="KW-1185">Reference proteome</keyword>